<keyword evidence="5 8" id="KW-1133">Transmembrane helix</keyword>
<feature type="transmembrane region" description="Helical" evidence="8">
    <location>
        <begin position="197"/>
        <end position="214"/>
    </location>
</feature>
<evidence type="ECO:0000256" key="8">
    <source>
        <dbReference type="SAM" id="Phobius"/>
    </source>
</evidence>
<keyword evidence="3 9" id="KW-0808">Transferase</keyword>
<feature type="binding site" evidence="7">
    <location>
        <position position="165"/>
    </location>
    <ligand>
        <name>Mg(2+)</name>
        <dbReference type="ChEBI" id="CHEBI:18420"/>
    </ligand>
</feature>
<feature type="transmembrane region" description="Helical" evidence="8">
    <location>
        <begin position="114"/>
        <end position="132"/>
    </location>
</feature>
<protein>
    <submittedName>
        <fullName evidence="9">Undecaprenyl-phosphate alpha-N-acetylglucosaminyl 1-phosphate transferase</fullName>
        <ecNumber evidence="9">2.7.8.33</ecNumber>
    </submittedName>
</protein>
<feature type="transmembrane region" description="Helical" evidence="8">
    <location>
        <begin position="59"/>
        <end position="79"/>
    </location>
</feature>
<dbReference type="PANTHER" id="PTHR22926">
    <property type="entry name" value="PHOSPHO-N-ACETYLMURAMOYL-PENTAPEPTIDE-TRANSFERASE"/>
    <property type="match status" value="1"/>
</dbReference>
<feature type="transmembrane region" description="Helical" evidence="8">
    <location>
        <begin position="250"/>
        <end position="271"/>
    </location>
</feature>
<evidence type="ECO:0000256" key="3">
    <source>
        <dbReference type="ARBA" id="ARBA00022679"/>
    </source>
</evidence>
<feature type="transmembrane region" description="Helical" evidence="8">
    <location>
        <begin position="335"/>
        <end position="355"/>
    </location>
</feature>
<feature type="transmembrane region" description="Helical" evidence="8">
    <location>
        <begin position="85"/>
        <end position="102"/>
    </location>
</feature>
<evidence type="ECO:0000256" key="4">
    <source>
        <dbReference type="ARBA" id="ARBA00022692"/>
    </source>
</evidence>
<proteinExistence type="predicted"/>
<keyword evidence="7" id="KW-0479">Metal-binding</keyword>
<evidence type="ECO:0000256" key="5">
    <source>
        <dbReference type="ARBA" id="ARBA00022989"/>
    </source>
</evidence>
<organism evidence="9">
    <name type="scientific">uncultured Solirubrobacteraceae bacterium</name>
    <dbReference type="NCBI Taxonomy" id="1162706"/>
    <lineage>
        <taxon>Bacteria</taxon>
        <taxon>Bacillati</taxon>
        <taxon>Actinomycetota</taxon>
        <taxon>Thermoleophilia</taxon>
        <taxon>Solirubrobacterales</taxon>
        <taxon>Solirubrobacteraceae</taxon>
        <taxon>environmental samples</taxon>
    </lineage>
</organism>
<dbReference type="EMBL" id="CADCVT010000307">
    <property type="protein sequence ID" value="CAA9519240.1"/>
    <property type="molecule type" value="Genomic_DNA"/>
</dbReference>
<dbReference type="GO" id="GO:0036380">
    <property type="term" value="F:UDP-N-acetylglucosamine-undecaprenyl-phosphate N-acetylglucosaminephosphotransferase activity"/>
    <property type="evidence" value="ECO:0007669"/>
    <property type="project" value="UniProtKB-EC"/>
</dbReference>
<dbReference type="CDD" id="cd06853">
    <property type="entry name" value="GT_WecA_like"/>
    <property type="match status" value="1"/>
</dbReference>
<dbReference type="GO" id="GO:0046872">
    <property type="term" value="F:metal ion binding"/>
    <property type="evidence" value="ECO:0007669"/>
    <property type="project" value="UniProtKB-KW"/>
</dbReference>
<dbReference type="PANTHER" id="PTHR22926:SF3">
    <property type="entry name" value="UNDECAPRENYL-PHOSPHATE ALPHA-N-ACETYLGLUCOSAMINYL 1-PHOSPHATE TRANSFERASE"/>
    <property type="match status" value="1"/>
</dbReference>
<keyword evidence="6 8" id="KW-0472">Membrane</keyword>
<evidence type="ECO:0000256" key="1">
    <source>
        <dbReference type="ARBA" id="ARBA00004651"/>
    </source>
</evidence>
<comment type="cofactor">
    <cofactor evidence="7">
        <name>Mg(2+)</name>
        <dbReference type="ChEBI" id="CHEBI:18420"/>
    </cofactor>
</comment>
<feature type="binding site" evidence="7">
    <location>
        <position position="225"/>
    </location>
    <ligand>
        <name>Mg(2+)</name>
        <dbReference type="ChEBI" id="CHEBI:18420"/>
    </ligand>
</feature>
<keyword evidence="2" id="KW-1003">Cell membrane</keyword>
<feature type="transmembrane region" description="Helical" evidence="8">
    <location>
        <begin position="16"/>
        <end position="39"/>
    </location>
</feature>
<dbReference type="AlphaFoldDB" id="A0A6J4TD82"/>
<feature type="transmembrane region" description="Helical" evidence="8">
    <location>
        <begin position="144"/>
        <end position="165"/>
    </location>
</feature>
<keyword evidence="4 8" id="KW-0812">Transmembrane</keyword>
<dbReference type="Pfam" id="PF00953">
    <property type="entry name" value="Glycos_transf_4"/>
    <property type="match status" value="1"/>
</dbReference>
<dbReference type="InterPro" id="IPR000715">
    <property type="entry name" value="Glycosyl_transferase_4"/>
</dbReference>
<dbReference type="GO" id="GO:0009103">
    <property type="term" value="P:lipopolysaccharide biosynthetic process"/>
    <property type="evidence" value="ECO:0007669"/>
    <property type="project" value="TreeGrafter"/>
</dbReference>
<feature type="transmembrane region" description="Helical" evidence="8">
    <location>
        <begin position="303"/>
        <end position="323"/>
    </location>
</feature>
<reference evidence="9" key="1">
    <citation type="submission" date="2020-02" db="EMBL/GenBank/DDBJ databases">
        <authorList>
            <person name="Meier V. D."/>
        </authorList>
    </citation>
    <scope>NUCLEOTIDE SEQUENCE</scope>
    <source>
        <strain evidence="9">AVDCRST_MAG85</strain>
    </source>
</reference>
<dbReference type="GO" id="GO:0071555">
    <property type="term" value="P:cell wall organization"/>
    <property type="evidence" value="ECO:0007669"/>
    <property type="project" value="TreeGrafter"/>
</dbReference>
<comment type="subcellular location">
    <subcellularLocation>
        <location evidence="1">Cell membrane</location>
        <topology evidence="1">Multi-pass membrane protein</topology>
    </subcellularLocation>
</comment>
<name>A0A6J4TD82_9ACTN</name>
<gene>
    <name evidence="9" type="ORF">AVDCRST_MAG85-2800</name>
</gene>
<keyword evidence="7" id="KW-0460">Magnesium</keyword>
<sequence>MSFADTLDALADETGIAWGLLVAALLVMLLTPLVARVAIRLGAFDMPGRDRPRVHTRPIPRIGGLAIAVGILVPALIFVEGRGGPIEGILIGVPVVAALGLYDDLRGLSASKKMLLVLCAALIPVVVYGMEFERIGLPFVSFDVPGWLGIPLTLAWIAIVANLVNLIDGMDALAAGIVAIASAALCVLAMSFGRVEAAALAAIVCGATLGFLRHNYHPAKIFMGDTGALTLGFVLGSLAVEGVLKTPATIALAAPLLIMAVPILDTSFVVAKRLKYKRAPWAPDQNHFYHRFMRIGLSQRKTAAYLHLWAAVLAGYAMLLRFVPPRPLGEFDTGNALICGGAGLFVLLGSVYMVYELEILKARHFSVLGLRRQSPEVEEPDEAVEELIHAGRD</sequence>
<feature type="transmembrane region" description="Helical" evidence="8">
    <location>
        <begin position="172"/>
        <end position="191"/>
    </location>
</feature>
<evidence type="ECO:0000313" key="9">
    <source>
        <dbReference type="EMBL" id="CAA9519240.1"/>
    </source>
</evidence>
<feature type="transmembrane region" description="Helical" evidence="8">
    <location>
        <begin position="226"/>
        <end position="244"/>
    </location>
</feature>
<dbReference type="EC" id="2.7.8.33" evidence="9"/>
<accession>A0A6J4TD82</accession>
<evidence type="ECO:0000256" key="6">
    <source>
        <dbReference type="ARBA" id="ARBA00023136"/>
    </source>
</evidence>
<dbReference type="GO" id="GO:0044038">
    <property type="term" value="P:cell wall macromolecule biosynthetic process"/>
    <property type="evidence" value="ECO:0007669"/>
    <property type="project" value="TreeGrafter"/>
</dbReference>
<evidence type="ECO:0000256" key="7">
    <source>
        <dbReference type="PIRSR" id="PIRSR600715-1"/>
    </source>
</evidence>
<evidence type="ECO:0000256" key="2">
    <source>
        <dbReference type="ARBA" id="ARBA00022475"/>
    </source>
</evidence>
<dbReference type="GO" id="GO:0005886">
    <property type="term" value="C:plasma membrane"/>
    <property type="evidence" value="ECO:0007669"/>
    <property type="project" value="UniProtKB-SubCell"/>
</dbReference>